<accession>A0A0E2B5M1</accession>
<dbReference type="InterPro" id="IPR032719">
    <property type="entry name" value="WbsX"/>
</dbReference>
<reference evidence="1 2" key="1">
    <citation type="submission" date="2012-02" db="EMBL/GenBank/DDBJ databases">
        <title>The Genome Sequence of Bacteroides fragilis CL07T12C05.</title>
        <authorList>
            <consortium name="The Broad Institute Genome Sequencing Platform"/>
            <person name="Earl A."/>
            <person name="Ward D."/>
            <person name="Feldgarden M."/>
            <person name="Gevers D."/>
            <person name="Zitomersky N.L."/>
            <person name="Coyne M.J."/>
            <person name="Comstock L.E."/>
            <person name="Young S.K."/>
            <person name="Zeng Q."/>
            <person name="Gargeya S."/>
            <person name="Fitzgerald M."/>
            <person name="Haas B."/>
            <person name="Abouelleil A."/>
            <person name="Alvarado L."/>
            <person name="Arachchi H.M."/>
            <person name="Berlin A."/>
            <person name="Chapman S.B."/>
            <person name="Gearin G."/>
            <person name="Goldberg J."/>
            <person name="Griggs A."/>
            <person name="Gujja S."/>
            <person name="Hansen M."/>
            <person name="Heiman D."/>
            <person name="Howarth C."/>
            <person name="Larimer J."/>
            <person name="Lui A."/>
            <person name="MacDonald P.J.P."/>
            <person name="McCowen C."/>
            <person name="Montmayeur A."/>
            <person name="Murphy C."/>
            <person name="Neiman D."/>
            <person name="Pearson M."/>
            <person name="Priest M."/>
            <person name="Roberts A."/>
            <person name="Saif S."/>
            <person name="Shea T."/>
            <person name="Sisk P."/>
            <person name="Stolte C."/>
            <person name="Sykes S."/>
            <person name="Wortman J."/>
            <person name="Nusbaum C."/>
            <person name="Birren B."/>
        </authorList>
    </citation>
    <scope>NUCLEOTIDE SEQUENCE [LARGE SCALE GENOMIC DNA]</scope>
    <source>
        <strain evidence="1 2">CL07T12C05</strain>
    </source>
</reference>
<evidence type="ECO:0000313" key="1">
    <source>
        <dbReference type="EMBL" id="EIY99525.1"/>
    </source>
</evidence>
<evidence type="ECO:0008006" key="3">
    <source>
        <dbReference type="Google" id="ProtNLM"/>
    </source>
</evidence>
<dbReference type="Pfam" id="PF14307">
    <property type="entry name" value="Glyco_tran_WbsX"/>
    <property type="match status" value="1"/>
</dbReference>
<comment type="caution">
    <text evidence="1">The sequence shown here is derived from an EMBL/GenBank/DDBJ whole genome shotgun (WGS) entry which is preliminary data.</text>
</comment>
<name>A0A0E2B5M1_BACFG</name>
<dbReference type="PANTHER" id="PTHR41244:SF1">
    <property type="entry name" value="GLYCOSYLTRANSFERASE"/>
    <property type="match status" value="1"/>
</dbReference>
<dbReference type="Proteomes" id="UP000003879">
    <property type="component" value="Unassembled WGS sequence"/>
</dbReference>
<dbReference type="PANTHER" id="PTHR41244">
    <property type="entry name" value="RHAMNAN SYNTHESIS F"/>
    <property type="match status" value="1"/>
</dbReference>
<dbReference type="CDD" id="cd11579">
    <property type="entry name" value="Glyco_tran_WbsX"/>
    <property type="match status" value="1"/>
</dbReference>
<dbReference type="EMBL" id="AGXN01000005">
    <property type="protein sequence ID" value="EIY99525.1"/>
    <property type="molecule type" value="Genomic_DNA"/>
</dbReference>
<dbReference type="RefSeq" id="WP_005796160.1">
    <property type="nucleotide sequence ID" value="NZ_JH724215.1"/>
</dbReference>
<dbReference type="AlphaFoldDB" id="A0A0E2B5M1"/>
<dbReference type="HOGENOM" id="CLU_038570_0_0_10"/>
<dbReference type="PATRIC" id="fig|997883.3.peg.878"/>
<sequence length="364" mass="42392">MKPRVIALYLPQYHPTPENDEWWGKGFTEWTNVGKAKPLFKGHEQPKVPADLGYYDLRLPEVREQQANMAKEAGVEGFCYYHYWFGNGKRILERPFEEVVKSGKPDYPFCLCWANESWHSKFWNIDGTIQKKLLVEQLYPGDKDIINHFNTLLPAFKDNRYIKVYGKPFFMIYLPLAFPDVTHFIDVWQKLAKENGFPGIYFVGHLVHGKEITPENIEKIKALGFDAVNVAGLFRGIRHFKSPLYKRVVRKLFKRPEIKKYSQLLPYLIMDSDKKPYVIPTITPNWDHTPRSGSSGTVVVDCKPELFAKNVKDAIKFVADKNDEEKIVILKAWNEWGEGNYMEPDLVHGYEKIDVLKQCLNKSK</sequence>
<gene>
    <name evidence="1" type="ORF">HMPREF1056_00826</name>
</gene>
<protein>
    <recommendedName>
        <fullName evidence="3">Lipopolysaccharide biosynthesis protein</fullName>
    </recommendedName>
</protein>
<organism evidence="1 2">
    <name type="scientific">Bacteroides fragilis CL07T12C05</name>
    <dbReference type="NCBI Taxonomy" id="997883"/>
    <lineage>
        <taxon>Bacteria</taxon>
        <taxon>Pseudomonadati</taxon>
        <taxon>Bacteroidota</taxon>
        <taxon>Bacteroidia</taxon>
        <taxon>Bacteroidales</taxon>
        <taxon>Bacteroidaceae</taxon>
        <taxon>Bacteroides</taxon>
    </lineage>
</organism>
<dbReference type="Gene3D" id="3.20.20.80">
    <property type="entry name" value="Glycosidases"/>
    <property type="match status" value="1"/>
</dbReference>
<evidence type="ECO:0000313" key="2">
    <source>
        <dbReference type="Proteomes" id="UP000003879"/>
    </source>
</evidence>
<proteinExistence type="predicted"/>